<dbReference type="SMART" id="SM00871">
    <property type="entry name" value="AraC_E_bind"/>
    <property type="match status" value="1"/>
</dbReference>
<dbReference type="SUPFAM" id="SSF46689">
    <property type="entry name" value="Homeodomain-like"/>
    <property type="match status" value="2"/>
</dbReference>
<dbReference type="InterPro" id="IPR009057">
    <property type="entry name" value="Homeodomain-like_sf"/>
</dbReference>
<evidence type="ECO:0000259" key="4">
    <source>
        <dbReference type="PROSITE" id="PS01124"/>
    </source>
</evidence>
<dbReference type="EMBL" id="LNYU01000081">
    <property type="protein sequence ID" value="KTD56691.1"/>
    <property type="molecule type" value="Genomic_DNA"/>
</dbReference>
<dbReference type="InterPro" id="IPR010499">
    <property type="entry name" value="AraC_E-bd"/>
</dbReference>
<dbReference type="Proteomes" id="UP000054703">
    <property type="component" value="Unassembled WGS sequence"/>
</dbReference>
<keyword evidence="1" id="KW-0805">Transcription regulation</keyword>
<dbReference type="STRING" id="45074.Lsan_2851"/>
<dbReference type="GO" id="GO:0003700">
    <property type="term" value="F:DNA-binding transcription factor activity"/>
    <property type="evidence" value="ECO:0007669"/>
    <property type="project" value="InterPro"/>
</dbReference>
<evidence type="ECO:0000256" key="1">
    <source>
        <dbReference type="ARBA" id="ARBA00023015"/>
    </source>
</evidence>
<gene>
    <name evidence="5" type="ORF">Lsan_2851</name>
</gene>
<dbReference type="InterPro" id="IPR018062">
    <property type="entry name" value="HTH_AraC-typ_CS"/>
</dbReference>
<dbReference type="RefSeq" id="WP_006871004.1">
    <property type="nucleotide sequence ID" value="NZ_CAAAIH010000009.1"/>
</dbReference>
<proteinExistence type="predicted"/>
<dbReference type="InterPro" id="IPR050908">
    <property type="entry name" value="SmbC-like"/>
</dbReference>
<dbReference type="InterPro" id="IPR029442">
    <property type="entry name" value="GyrI-like"/>
</dbReference>
<dbReference type="SUPFAM" id="SSF55136">
    <property type="entry name" value="Probable bacterial effector-binding domain"/>
    <property type="match status" value="1"/>
</dbReference>
<protein>
    <submittedName>
        <fullName evidence="5">AraC family transcriptional regulator</fullName>
    </submittedName>
</protein>
<dbReference type="InterPro" id="IPR020449">
    <property type="entry name" value="Tscrpt_reg_AraC-type_HTH"/>
</dbReference>
<keyword evidence="3" id="KW-0804">Transcription</keyword>
<name>A0A0W0YJH5_9GAMM</name>
<comment type="caution">
    <text evidence="5">The sequence shown here is derived from an EMBL/GenBank/DDBJ whole genome shotgun (WGS) entry which is preliminary data.</text>
</comment>
<dbReference type="PROSITE" id="PS00041">
    <property type="entry name" value="HTH_ARAC_FAMILY_1"/>
    <property type="match status" value="1"/>
</dbReference>
<reference evidence="5 6" key="1">
    <citation type="submission" date="2015-11" db="EMBL/GenBank/DDBJ databases">
        <title>Genomic analysis of 38 Legionella species identifies large and diverse effector repertoires.</title>
        <authorList>
            <person name="Burstein D."/>
            <person name="Amaro F."/>
            <person name="Zusman T."/>
            <person name="Lifshitz Z."/>
            <person name="Cohen O."/>
            <person name="Gilbert J.A."/>
            <person name="Pupko T."/>
            <person name="Shuman H.A."/>
            <person name="Segal G."/>
        </authorList>
    </citation>
    <scope>NUCLEOTIDE SEQUENCE [LARGE SCALE GENOMIC DNA]</scope>
    <source>
        <strain evidence="5 6">SC-63-C7</strain>
    </source>
</reference>
<dbReference type="Pfam" id="PF06445">
    <property type="entry name" value="GyrI-like"/>
    <property type="match status" value="1"/>
</dbReference>
<accession>A0A0W0YJH5</accession>
<sequence length="282" mass="32893">MSYKERVDRVIDFIGKHLDEELELDELCRIACFSKYHFHRLFTVYTGLPLMGYIKWLRLKRAAHQLIVHKEDTIINIALDAGFESHESFSRAFKQICGQSPSEFRRQAKWESFENPPQPMHIKGTKIMTITIKELPAKRVAVMEHHGDPMRLSDTLDKLITWAKAQPINLKPKPGEAFGFGYHDPREVKPEEFRFDLALSVPQDFKLNDQVTERTLPAGRYAITMHKGSRDNIGDTIYSIYRDWLPQSGEELGDLPCIFCYYNFDYEVAETESLTEIWVFLK</sequence>
<dbReference type="AlphaFoldDB" id="A0A0W0YJH5"/>
<feature type="domain" description="HTH araC/xylS-type" evidence="4">
    <location>
        <begin position="8"/>
        <end position="107"/>
    </location>
</feature>
<dbReference type="PANTHER" id="PTHR40055">
    <property type="entry name" value="TRANSCRIPTIONAL REGULATOR YGIV-RELATED"/>
    <property type="match status" value="1"/>
</dbReference>
<dbReference type="OrthoDB" id="282744at2"/>
<evidence type="ECO:0000313" key="5">
    <source>
        <dbReference type="EMBL" id="KTD56691.1"/>
    </source>
</evidence>
<dbReference type="SMART" id="SM00342">
    <property type="entry name" value="HTH_ARAC"/>
    <property type="match status" value="1"/>
</dbReference>
<dbReference type="PANTHER" id="PTHR40055:SF1">
    <property type="entry name" value="TRANSCRIPTIONAL REGULATOR YGIV-RELATED"/>
    <property type="match status" value="1"/>
</dbReference>
<evidence type="ECO:0000256" key="2">
    <source>
        <dbReference type="ARBA" id="ARBA00023125"/>
    </source>
</evidence>
<dbReference type="PROSITE" id="PS01124">
    <property type="entry name" value="HTH_ARAC_FAMILY_2"/>
    <property type="match status" value="1"/>
</dbReference>
<dbReference type="GO" id="GO:0043565">
    <property type="term" value="F:sequence-specific DNA binding"/>
    <property type="evidence" value="ECO:0007669"/>
    <property type="project" value="InterPro"/>
</dbReference>
<dbReference type="Gene3D" id="1.10.10.60">
    <property type="entry name" value="Homeodomain-like"/>
    <property type="match status" value="2"/>
</dbReference>
<dbReference type="PATRIC" id="fig|45074.5.peg.3062"/>
<dbReference type="InterPro" id="IPR011256">
    <property type="entry name" value="Reg_factor_effector_dom_sf"/>
</dbReference>
<organism evidence="5 6">
    <name type="scientific">Legionella santicrucis</name>
    <dbReference type="NCBI Taxonomy" id="45074"/>
    <lineage>
        <taxon>Bacteria</taxon>
        <taxon>Pseudomonadati</taxon>
        <taxon>Pseudomonadota</taxon>
        <taxon>Gammaproteobacteria</taxon>
        <taxon>Legionellales</taxon>
        <taxon>Legionellaceae</taxon>
        <taxon>Legionella</taxon>
    </lineage>
</organism>
<keyword evidence="2" id="KW-0238">DNA-binding</keyword>
<keyword evidence="6" id="KW-1185">Reference proteome</keyword>
<dbReference type="Pfam" id="PF12833">
    <property type="entry name" value="HTH_18"/>
    <property type="match status" value="1"/>
</dbReference>
<evidence type="ECO:0000256" key="3">
    <source>
        <dbReference type="ARBA" id="ARBA00023163"/>
    </source>
</evidence>
<dbReference type="Gene3D" id="3.20.80.10">
    <property type="entry name" value="Regulatory factor, effector binding domain"/>
    <property type="match status" value="1"/>
</dbReference>
<dbReference type="InterPro" id="IPR018060">
    <property type="entry name" value="HTH_AraC"/>
</dbReference>
<dbReference type="PRINTS" id="PR00032">
    <property type="entry name" value="HTHARAC"/>
</dbReference>
<evidence type="ECO:0000313" key="6">
    <source>
        <dbReference type="Proteomes" id="UP000054703"/>
    </source>
</evidence>